<feature type="transmembrane region" description="Helical" evidence="9">
    <location>
        <begin position="102"/>
        <end position="118"/>
    </location>
</feature>
<dbReference type="Proteomes" id="UP000500953">
    <property type="component" value="Chromosome"/>
</dbReference>
<gene>
    <name evidence="10" type="ORF">F6W96_41515</name>
</gene>
<comment type="subcellular location">
    <subcellularLocation>
        <location evidence="1">Cell membrane</location>
        <topology evidence="1">Multi-pass membrane protein</topology>
    </subcellularLocation>
</comment>
<evidence type="ECO:0000256" key="7">
    <source>
        <dbReference type="ARBA" id="ARBA00024033"/>
    </source>
</evidence>
<feature type="transmembrane region" description="Helical" evidence="9">
    <location>
        <begin position="347"/>
        <end position="371"/>
    </location>
</feature>
<keyword evidence="5 9" id="KW-1133">Transmembrane helix</keyword>
<evidence type="ECO:0000256" key="6">
    <source>
        <dbReference type="ARBA" id="ARBA00023136"/>
    </source>
</evidence>
<evidence type="ECO:0000256" key="8">
    <source>
        <dbReference type="SAM" id="MobiDB-lite"/>
    </source>
</evidence>
<evidence type="ECO:0000313" key="11">
    <source>
        <dbReference type="Proteomes" id="UP000500953"/>
    </source>
</evidence>
<evidence type="ECO:0000256" key="1">
    <source>
        <dbReference type="ARBA" id="ARBA00004651"/>
    </source>
</evidence>
<proteinExistence type="inferred from homology"/>
<dbReference type="InterPro" id="IPR018584">
    <property type="entry name" value="GT87"/>
</dbReference>
<reference evidence="10 11" key="1">
    <citation type="journal article" date="2019" name="ACS Chem. Biol.">
        <title>Identification and Mobilization of a Cryptic Antibiotic Biosynthesis Gene Locus from a Human-Pathogenic Nocardia Isolate.</title>
        <authorList>
            <person name="Herisse M."/>
            <person name="Ishida K."/>
            <person name="Porter J.L."/>
            <person name="Howden B."/>
            <person name="Hertweck C."/>
            <person name="Stinear T.P."/>
            <person name="Pidot S.J."/>
        </authorList>
    </citation>
    <scope>NUCLEOTIDE SEQUENCE [LARGE SCALE GENOMIC DNA]</scope>
    <source>
        <strain evidence="10 11">AUSMDU00012715</strain>
    </source>
</reference>
<evidence type="ECO:0000256" key="9">
    <source>
        <dbReference type="SAM" id="Phobius"/>
    </source>
</evidence>
<keyword evidence="4 9" id="KW-0812">Transmembrane</keyword>
<organism evidence="10 11">
    <name type="scientific">Nocardia terpenica</name>
    <dbReference type="NCBI Taxonomy" id="455432"/>
    <lineage>
        <taxon>Bacteria</taxon>
        <taxon>Bacillati</taxon>
        <taxon>Actinomycetota</taxon>
        <taxon>Actinomycetes</taxon>
        <taxon>Mycobacteriales</taxon>
        <taxon>Nocardiaceae</taxon>
        <taxon>Nocardia</taxon>
    </lineage>
</organism>
<dbReference type="EMBL" id="CP046173">
    <property type="protein sequence ID" value="QIS24786.1"/>
    <property type="molecule type" value="Genomic_DNA"/>
</dbReference>
<feature type="region of interest" description="Disordered" evidence="8">
    <location>
        <begin position="379"/>
        <end position="400"/>
    </location>
</feature>
<comment type="similarity">
    <text evidence="7">Belongs to the glycosyltransferase 87 family.</text>
</comment>
<protein>
    <submittedName>
        <fullName evidence="10">DUF2029 domain-containing protein</fullName>
    </submittedName>
</protein>
<sequence length="400" mass="44799">MVLVFTLVDPWLDKAGILVGGLDAHVYRDGSWKILHGHPLYTEPSVYGLLYTYTPFSTLAFLPLAAWPWNYVTNTWLLVNLGVLFGCVLLSWRILGYRLDRRLVSISALLAISCVFVEPVRTTLYYGQINLMLMALVLWDFSRADRSRLRGLGAGLAAGIKLVPLYFVVEFLALRQWRAAVTAATVFAASVIGTWLVLPSDSRQYWTSTFFQSDRIALDTHPANQSLRGAIAHLTKHAAPLGLWAVLSALIVMAGLAVSVGLFRRGERLLSVVIAGMTACVVSPFSWSHHWVWFVPLLVYLVHRAQTRPLWWLVAAMLYFSIGAWTYQWTPDWVVVGFCMFPPWWTIAPILMNSYVLIYLVLLAVTGVGLLRKTKGPHPIREDEARPRSGDEHEGATVGS</sequence>
<feature type="transmembrane region" description="Helical" evidence="9">
    <location>
        <begin position="46"/>
        <end position="69"/>
    </location>
</feature>
<evidence type="ECO:0000313" key="10">
    <source>
        <dbReference type="EMBL" id="QIS24786.1"/>
    </source>
</evidence>
<evidence type="ECO:0000256" key="4">
    <source>
        <dbReference type="ARBA" id="ARBA00022692"/>
    </source>
</evidence>
<dbReference type="GO" id="GO:0005886">
    <property type="term" value="C:plasma membrane"/>
    <property type="evidence" value="ECO:0007669"/>
    <property type="project" value="UniProtKB-SubCell"/>
</dbReference>
<feature type="transmembrane region" description="Helical" evidence="9">
    <location>
        <begin position="153"/>
        <end position="173"/>
    </location>
</feature>
<keyword evidence="3" id="KW-0808">Transferase</keyword>
<keyword evidence="6 9" id="KW-0472">Membrane</keyword>
<feature type="transmembrane region" description="Helical" evidence="9">
    <location>
        <begin position="179"/>
        <end position="198"/>
    </location>
</feature>
<dbReference type="AlphaFoldDB" id="A0A6G9ZI79"/>
<feature type="transmembrane region" description="Helical" evidence="9">
    <location>
        <begin position="309"/>
        <end position="327"/>
    </location>
</feature>
<name>A0A6G9ZI79_9NOCA</name>
<feature type="transmembrane region" description="Helical" evidence="9">
    <location>
        <begin position="241"/>
        <end position="263"/>
    </location>
</feature>
<evidence type="ECO:0000256" key="5">
    <source>
        <dbReference type="ARBA" id="ARBA00022989"/>
    </source>
</evidence>
<evidence type="ECO:0000256" key="2">
    <source>
        <dbReference type="ARBA" id="ARBA00022475"/>
    </source>
</evidence>
<feature type="transmembrane region" description="Helical" evidence="9">
    <location>
        <begin position="75"/>
        <end position="95"/>
    </location>
</feature>
<keyword evidence="2" id="KW-1003">Cell membrane</keyword>
<dbReference type="GO" id="GO:0016758">
    <property type="term" value="F:hexosyltransferase activity"/>
    <property type="evidence" value="ECO:0007669"/>
    <property type="project" value="InterPro"/>
</dbReference>
<dbReference type="Pfam" id="PF09594">
    <property type="entry name" value="GT87"/>
    <property type="match status" value="1"/>
</dbReference>
<evidence type="ECO:0000256" key="3">
    <source>
        <dbReference type="ARBA" id="ARBA00022679"/>
    </source>
</evidence>
<accession>A0A6G9ZI79</accession>